<organism evidence="2">
    <name type="scientific">Proboscia inermis</name>
    <dbReference type="NCBI Taxonomy" id="420281"/>
    <lineage>
        <taxon>Eukaryota</taxon>
        <taxon>Sar</taxon>
        <taxon>Stramenopiles</taxon>
        <taxon>Ochrophyta</taxon>
        <taxon>Bacillariophyta</taxon>
        <taxon>Coscinodiscophyceae</taxon>
        <taxon>Rhizosoleniophycidae</taxon>
        <taxon>Rhizosoleniales</taxon>
        <taxon>Rhizosoleniaceae</taxon>
        <taxon>Proboscia</taxon>
    </lineage>
</organism>
<dbReference type="AlphaFoldDB" id="A0A7S0BUY5"/>
<protein>
    <submittedName>
        <fullName evidence="2">Uncharacterized protein</fullName>
    </submittedName>
</protein>
<accession>A0A7S0BUY5</accession>
<gene>
    <name evidence="2" type="ORF">PINE0816_LOCUS535</name>
</gene>
<keyword evidence="1" id="KW-0812">Transmembrane</keyword>
<reference evidence="2" key="1">
    <citation type="submission" date="2021-01" db="EMBL/GenBank/DDBJ databases">
        <authorList>
            <person name="Corre E."/>
            <person name="Pelletier E."/>
            <person name="Niang G."/>
            <person name="Scheremetjew M."/>
            <person name="Finn R."/>
            <person name="Kale V."/>
            <person name="Holt S."/>
            <person name="Cochrane G."/>
            <person name="Meng A."/>
            <person name="Brown T."/>
            <person name="Cohen L."/>
        </authorList>
    </citation>
    <scope>NUCLEOTIDE SEQUENCE</scope>
    <source>
        <strain evidence="2">CCAP1064/1</strain>
    </source>
</reference>
<sequence>MIKRREWIPLSKKDVARLFLVLCILCKMLYLFLSHFLKDTRKFLQRLVLYIATVTMHIQRGETYKFLDLGKSILHSSSLSSLEESSSEELETFFCNFSHLAAISKILRLLDAAP</sequence>
<feature type="transmembrane region" description="Helical" evidence="1">
    <location>
        <begin position="15"/>
        <end position="37"/>
    </location>
</feature>
<keyword evidence="1" id="KW-0472">Membrane</keyword>
<proteinExistence type="predicted"/>
<evidence type="ECO:0000313" key="2">
    <source>
        <dbReference type="EMBL" id="CAD8404432.1"/>
    </source>
</evidence>
<dbReference type="EMBL" id="HBEL01001141">
    <property type="protein sequence ID" value="CAD8404432.1"/>
    <property type="molecule type" value="Transcribed_RNA"/>
</dbReference>
<name>A0A7S0BUY5_9STRA</name>
<evidence type="ECO:0000256" key="1">
    <source>
        <dbReference type="SAM" id="Phobius"/>
    </source>
</evidence>
<keyword evidence="1" id="KW-1133">Transmembrane helix</keyword>